<dbReference type="Gene3D" id="2.60.120.10">
    <property type="entry name" value="Jelly Rolls"/>
    <property type="match status" value="1"/>
</dbReference>
<dbReference type="PANTHER" id="PTHR36448">
    <property type="entry name" value="BLR7373 PROTEIN"/>
    <property type="match status" value="1"/>
</dbReference>
<evidence type="ECO:0000313" key="2">
    <source>
        <dbReference type="EMBL" id="MBD2755905.1"/>
    </source>
</evidence>
<dbReference type="CDD" id="cd02219">
    <property type="entry name" value="cupin_YjlB-like"/>
    <property type="match status" value="1"/>
</dbReference>
<dbReference type="PANTHER" id="PTHR36448:SF2">
    <property type="entry name" value="CUPIN TYPE-1 DOMAIN-CONTAINING PROTEIN"/>
    <property type="match status" value="1"/>
</dbReference>
<dbReference type="AlphaFoldDB" id="A0A927GFT3"/>
<evidence type="ECO:0000313" key="3">
    <source>
        <dbReference type="Proteomes" id="UP000653797"/>
    </source>
</evidence>
<name>A0A927GFT3_9BACT</name>
<dbReference type="InterPro" id="IPR013096">
    <property type="entry name" value="Cupin_2"/>
</dbReference>
<dbReference type="Pfam" id="PF07883">
    <property type="entry name" value="Cupin_2"/>
    <property type="match status" value="1"/>
</dbReference>
<dbReference type="InterPro" id="IPR014710">
    <property type="entry name" value="RmlC-like_jellyroll"/>
</dbReference>
<accession>A0A927GFT3</accession>
<reference evidence="2" key="1">
    <citation type="submission" date="2020-09" db="EMBL/GenBank/DDBJ databases">
        <authorList>
            <person name="Kim M.K."/>
        </authorList>
    </citation>
    <scope>NUCLEOTIDE SEQUENCE</scope>
    <source>
        <strain evidence="2">BT704</strain>
    </source>
</reference>
<dbReference type="Proteomes" id="UP000653797">
    <property type="component" value="Unassembled WGS sequence"/>
</dbReference>
<comment type="caution">
    <text evidence="2">The sequence shown here is derived from an EMBL/GenBank/DDBJ whole genome shotgun (WGS) entry which is preliminary data.</text>
</comment>
<gene>
    <name evidence="2" type="ORF">IC230_23600</name>
</gene>
<dbReference type="InterPro" id="IPR047121">
    <property type="entry name" value="YjiB-like"/>
</dbReference>
<evidence type="ECO:0000259" key="1">
    <source>
        <dbReference type="Pfam" id="PF07883"/>
    </source>
</evidence>
<dbReference type="PIRSF" id="PIRSF019307">
    <property type="entry name" value="UCP019307"/>
    <property type="match status" value="1"/>
</dbReference>
<keyword evidence="3" id="KW-1185">Reference proteome</keyword>
<proteinExistence type="predicted"/>
<organism evidence="2 3">
    <name type="scientific">Spirosoma validum</name>
    <dbReference type="NCBI Taxonomy" id="2771355"/>
    <lineage>
        <taxon>Bacteria</taxon>
        <taxon>Pseudomonadati</taxon>
        <taxon>Bacteroidota</taxon>
        <taxon>Cytophagia</taxon>
        <taxon>Cytophagales</taxon>
        <taxon>Cytophagaceae</taxon>
        <taxon>Spirosoma</taxon>
    </lineage>
</organism>
<dbReference type="RefSeq" id="WP_191041532.1">
    <property type="nucleotide sequence ID" value="NZ_JACXAA010000010.1"/>
</dbReference>
<feature type="domain" description="Cupin type-2" evidence="1">
    <location>
        <begin position="84"/>
        <end position="131"/>
    </location>
</feature>
<protein>
    <submittedName>
        <fullName evidence="2">Cupin domain-containing protein</fullName>
    </submittedName>
</protein>
<sequence>MNRTEFLSLGGLPVLLALTAMTQNDTEPETFLFKDDGKIPNNKYPLLLYKKAFQATGSAGALGMEEHFAANNWTNSWRNGVFSYHHYHSTTHEVLGIYSGSALLQLGGEKGQRVRVQAGDIIVIPAGVGHKKLESSADFGVVGAYPDGRSYDTLRGEPGERPQADKNIAAVPIPTTDPFLGKDGGVGDFWK</sequence>
<dbReference type="EMBL" id="JACXAA010000010">
    <property type="protein sequence ID" value="MBD2755905.1"/>
    <property type="molecule type" value="Genomic_DNA"/>
</dbReference>
<dbReference type="SUPFAM" id="SSF51182">
    <property type="entry name" value="RmlC-like cupins"/>
    <property type="match status" value="1"/>
</dbReference>
<dbReference type="InterPro" id="IPR014500">
    <property type="entry name" value="UCP019307_cupin"/>
</dbReference>
<dbReference type="InterPro" id="IPR011051">
    <property type="entry name" value="RmlC_Cupin_sf"/>
</dbReference>